<dbReference type="InterPro" id="IPR001268">
    <property type="entry name" value="NADH_UbQ_OxRdtase_30kDa_su"/>
</dbReference>
<dbReference type="GO" id="GO:0008137">
    <property type="term" value="F:NADH dehydrogenase (ubiquinone) activity"/>
    <property type="evidence" value="ECO:0007669"/>
    <property type="project" value="InterPro"/>
</dbReference>
<dbReference type="PANTHER" id="PTHR10884:SF14">
    <property type="entry name" value="NADH DEHYDROGENASE [UBIQUINONE] IRON-SULFUR PROTEIN 3, MITOCHONDRIAL"/>
    <property type="match status" value="1"/>
</dbReference>
<dbReference type="InterPro" id="IPR010218">
    <property type="entry name" value="NADH_DH_suC"/>
</dbReference>
<dbReference type="SUPFAM" id="SSF143243">
    <property type="entry name" value="Nqo5-like"/>
    <property type="match status" value="1"/>
</dbReference>
<gene>
    <name evidence="4" type="ORF">METZ01_LOCUS384559</name>
</gene>
<name>A0A382UCX1_9ZZZZ</name>
<dbReference type="InterPro" id="IPR037232">
    <property type="entry name" value="NADH_quin_OxRdtase_su_C/D-like"/>
</dbReference>
<organism evidence="4">
    <name type="scientific">marine metagenome</name>
    <dbReference type="NCBI Taxonomy" id="408172"/>
    <lineage>
        <taxon>unclassified sequences</taxon>
        <taxon>metagenomes</taxon>
        <taxon>ecological metagenomes</taxon>
    </lineage>
</organism>
<dbReference type="InterPro" id="IPR020396">
    <property type="entry name" value="NADH_UbQ_OxRdtase_CS"/>
</dbReference>
<dbReference type="HAMAP" id="MF_01357">
    <property type="entry name" value="NDH1_NuoC"/>
    <property type="match status" value="1"/>
</dbReference>
<reference evidence="4" key="1">
    <citation type="submission" date="2018-05" db="EMBL/GenBank/DDBJ databases">
        <authorList>
            <person name="Lanie J.A."/>
            <person name="Ng W.-L."/>
            <person name="Kazmierczak K.M."/>
            <person name="Andrzejewski T.M."/>
            <person name="Davidsen T.M."/>
            <person name="Wayne K.J."/>
            <person name="Tettelin H."/>
            <person name="Glass J.I."/>
            <person name="Rusch D."/>
            <person name="Podicherti R."/>
            <person name="Tsui H.-C.T."/>
            <person name="Winkler M.E."/>
        </authorList>
    </citation>
    <scope>NUCLEOTIDE SEQUENCE</scope>
</reference>
<dbReference type="Gene3D" id="3.30.460.80">
    <property type="entry name" value="NADH:ubiquinone oxidoreductase, 30kDa subunit"/>
    <property type="match status" value="1"/>
</dbReference>
<dbReference type="NCBIfam" id="NF004733">
    <property type="entry name" value="PRK06074.1-5"/>
    <property type="match status" value="1"/>
</dbReference>
<dbReference type="Pfam" id="PF00329">
    <property type="entry name" value="Complex1_30kDa"/>
    <property type="match status" value="1"/>
</dbReference>
<evidence type="ECO:0000259" key="3">
    <source>
        <dbReference type="Pfam" id="PF00329"/>
    </source>
</evidence>
<sequence length="149" mass="17483">EFKQLIDICAVDYPEREKRFDIVYQLLSVSLNYRLRIKISVADGELVPSIVSCYSAANWFEREIWDLFGIVFSGHPDLRRILTDYGFAGHPLRKDFPLTGFVQVKYDDTEKRVVNEPVNLIQDFRVFDFESPWEGSNYPIPSKIEKQEK</sequence>
<evidence type="ECO:0000256" key="1">
    <source>
        <dbReference type="ARBA" id="ARBA00007569"/>
    </source>
</evidence>
<feature type="non-terminal residue" evidence="4">
    <location>
        <position position="1"/>
    </location>
</feature>
<dbReference type="GO" id="GO:0016651">
    <property type="term" value="F:oxidoreductase activity, acting on NAD(P)H"/>
    <property type="evidence" value="ECO:0007669"/>
    <property type="project" value="InterPro"/>
</dbReference>
<keyword evidence="2" id="KW-0813">Transport</keyword>
<protein>
    <recommendedName>
        <fullName evidence="3">NADH:ubiquinone oxidoreductase 30kDa subunit domain-containing protein</fullName>
    </recommendedName>
</protein>
<dbReference type="PROSITE" id="PS00542">
    <property type="entry name" value="COMPLEX1_30K"/>
    <property type="match status" value="1"/>
</dbReference>
<feature type="domain" description="NADH:ubiquinone oxidoreductase 30kDa subunit" evidence="3">
    <location>
        <begin position="2"/>
        <end position="101"/>
    </location>
</feature>
<accession>A0A382UCX1</accession>
<evidence type="ECO:0000313" key="4">
    <source>
        <dbReference type="EMBL" id="SVD31705.1"/>
    </source>
</evidence>
<evidence type="ECO:0000256" key="2">
    <source>
        <dbReference type="ARBA" id="ARBA00022448"/>
    </source>
</evidence>
<dbReference type="PANTHER" id="PTHR10884">
    <property type="entry name" value="NADH DEHYDROGENASE UBIQUINONE IRON-SULFUR PROTEIN 3"/>
    <property type="match status" value="1"/>
</dbReference>
<comment type="similarity">
    <text evidence="1">Belongs to the complex I 30 kDa subunit family.</text>
</comment>
<dbReference type="NCBIfam" id="TIGR01961">
    <property type="entry name" value="NuoC_fam"/>
    <property type="match status" value="1"/>
</dbReference>
<dbReference type="EMBL" id="UINC01143017">
    <property type="protein sequence ID" value="SVD31705.1"/>
    <property type="molecule type" value="Genomic_DNA"/>
</dbReference>
<proteinExistence type="inferred from homology"/>
<dbReference type="AlphaFoldDB" id="A0A382UCX1"/>